<proteinExistence type="predicted"/>
<organism evidence="1 2">
    <name type="scientific">Panagrolaimus sp. ES5</name>
    <dbReference type="NCBI Taxonomy" id="591445"/>
    <lineage>
        <taxon>Eukaryota</taxon>
        <taxon>Metazoa</taxon>
        <taxon>Ecdysozoa</taxon>
        <taxon>Nematoda</taxon>
        <taxon>Chromadorea</taxon>
        <taxon>Rhabditida</taxon>
        <taxon>Tylenchina</taxon>
        <taxon>Panagrolaimomorpha</taxon>
        <taxon>Panagrolaimoidea</taxon>
        <taxon>Panagrolaimidae</taxon>
        <taxon>Panagrolaimus</taxon>
    </lineage>
</organism>
<protein>
    <submittedName>
        <fullName evidence="2">Uncharacterized protein</fullName>
    </submittedName>
</protein>
<reference evidence="2" key="1">
    <citation type="submission" date="2022-11" db="UniProtKB">
        <authorList>
            <consortium name="WormBaseParasite"/>
        </authorList>
    </citation>
    <scope>IDENTIFICATION</scope>
</reference>
<evidence type="ECO:0000313" key="1">
    <source>
        <dbReference type="Proteomes" id="UP000887579"/>
    </source>
</evidence>
<dbReference type="WBParaSite" id="ES5_v2.g10667.t1">
    <property type="protein sequence ID" value="ES5_v2.g10667.t1"/>
    <property type="gene ID" value="ES5_v2.g10667"/>
</dbReference>
<name>A0AC34F0V3_9BILA</name>
<dbReference type="Proteomes" id="UP000887579">
    <property type="component" value="Unplaced"/>
</dbReference>
<sequence length="214" mass="23798">MTSTAQDSASLSSAAERRQKRKERILGSADARLEKLLPGSISSSVEMTQGADKFSDYSSSSSPDIIPDDCVPMFNNIAKSMGGETIYPQPSFIDMLDVNRVQVCITMGVIFRILTILNVVNSILPVWITLAVVYYSYLLSHKPAKFSIPLQMLNFLQAGRINEKTVRYFGVATETLWSFSSDTMTMAFGFLVSHIVIFAVDLMFLKFKNFSTSI</sequence>
<accession>A0AC34F0V3</accession>
<evidence type="ECO:0000313" key="2">
    <source>
        <dbReference type="WBParaSite" id="ES5_v2.g10667.t1"/>
    </source>
</evidence>